<evidence type="ECO:0000256" key="7">
    <source>
        <dbReference type="ARBA" id="ARBA00023136"/>
    </source>
</evidence>
<keyword evidence="11" id="KW-1185">Reference proteome</keyword>
<evidence type="ECO:0000256" key="4">
    <source>
        <dbReference type="ARBA" id="ARBA00022692"/>
    </source>
</evidence>
<dbReference type="GO" id="GO:0000139">
    <property type="term" value="C:Golgi membrane"/>
    <property type="evidence" value="ECO:0007669"/>
    <property type="project" value="UniProtKB-SubCell"/>
</dbReference>
<evidence type="ECO:0000256" key="8">
    <source>
        <dbReference type="ARBA" id="ARBA00023180"/>
    </source>
</evidence>
<evidence type="ECO:0000256" key="9">
    <source>
        <dbReference type="RuleBase" id="RU364020"/>
    </source>
</evidence>
<sequence length="356" mass="42213">MDGKLRSWILYFCVLIVTLNFIGNVRYLEIHQRKDPHIHPVSMQEPYYSRIVSTRSRCSRVARHSTLILSHRYKYNDQLKSVYCATPKVASTTWKLLFLQLASRVGNMSVEEFREIPYDDIPNTHFAQLDDETMAWARLHDYMTFYITRHPFERLVSAFNDKLTSKTPITSYRDRVGVMIAKEQADEYMHGVGTDFARFPDWVISRLPGLNKLNSTQKQQVFQYLRVLRTGEVPFVQFVRYIIKEYKEGRGDELDVHWLPQVRLCHPCSINYKFIMRFETLFNDSTHLLEHLQTGYDEQSKIKFPQRAPARQQQIQDTKFAFGQISQSEIDTLKLIYKDDFALFNYDPDEYDKNRL</sequence>
<evidence type="ECO:0000256" key="6">
    <source>
        <dbReference type="ARBA" id="ARBA00023034"/>
    </source>
</evidence>
<evidence type="ECO:0000313" key="10">
    <source>
        <dbReference type="Ensembl" id="ENSCSAVP00000013116.1"/>
    </source>
</evidence>
<dbReference type="HOGENOM" id="CLU_043398_0_1_1"/>
<comment type="similarity">
    <text evidence="2 9">Belongs to the sulfotransferase 2 family.</text>
</comment>
<reference evidence="10" key="3">
    <citation type="submission" date="2025-09" db="UniProtKB">
        <authorList>
            <consortium name="Ensembl"/>
        </authorList>
    </citation>
    <scope>IDENTIFICATION</scope>
</reference>
<dbReference type="AlphaFoldDB" id="H2Z6A4"/>
<keyword evidence="9" id="KW-0119">Carbohydrate metabolism</keyword>
<keyword evidence="6 9" id="KW-0333">Golgi apparatus</keyword>
<dbReference type="PANTHER" id="PTHR12137:SF54">
    <property type="entry name" value="CARBOHYDRATE SULFOTRANSFERASE"/>
    <property type="match status" value="1"/>
</dbReference>
<keyword evidence="8 9" id="KW-0325">Glycoprotein</keyword>
<dbReference type="InParanoid" id="H2Z6A4"/>
<evidence type="ECO:0000313" key="11">
    <source>
        <dbReference type="Proteomes" id="UP000007875"/>
    </source>
</evidence>
<dbReference type="GeneTree" id="ENSGT00940000164429"/>
<evidence type="ECO:0000256" key="1">
    <source>
        <dbReference type="ARBA" id="ARBA00004323"/>
    </source>
</evidence>
<dbReference type="OMA" id="ETMAWAR"/>
<organism evidence="10 11">
    <name type="scientific">Ciona savignyi</name>
    <name type="common">Pacific transparent sea squirt</name>
    <dbReference type="NCBI Taxonomy" id="51511"/>
    <lineage>
        <taxon>Eukaryota</taxon>
        <taxon>Metazoa</taxon>
        <taxon>Chordata</taxon>
        <taxon>Tunicata</taxon>
        <taxon>Ascidiacea</taxon>
        <taxon>Phlebobranchia</taxon>
        <taxon>Cionidae</taxon>
        <taxon>Ciona</taxon>
    </lineage>
</organism>
<dbReference type="InterPro" id="IPR005331">
    <property type="entry name" value="Sulfotransferase"/>
</dbReference>
<keyword evidence="4 9" id="KW-0812">Transmembrane</keyword>
<keyword evidence="7 9" id="KW-0472">Membrane</keyword>
<dbReference type="EC" id="2.8.2.-" evidence="9"/>
<accession>H2Z6A4</accession>
<comment type="subcellular location">
    <subcellularLocation>
        <location evidence="1 9">Golgi apparatus membrane</location>
        <topology evidence="1 9">Single-pass type II membrane protein</topology>
    </subcellularLocation>
</comment>
<dbReference type="InterPro" id="IPR018011">
    <property type="entry name" value="Carb_sulfotrans_8-10"/>
</dbReference>
<feature type="transmembrane region" description="Helical" evidence="9">
    <location>
        <begin position="6"/>
        <end position="25"/>
    </location>
</feature>
<dbReference type="GO" id="GO:0008146">
    <property type="term" value="F:sulfotransferase activity"/>
    <property type="evidence" value="ECO:0007669"/>
    <property type="project" value="InterPro"/>
</dbReference>
<reference evidence="11" key="1">
    <citation type="submission" date="2003-08" db="EMBL/GenBank/DDBJ databases">
        <authorList>
            <person name="Birren B."/>
            <person name="Nusbaum C."/>
            <person name="Abebe A."/>
            <person name="Abouelleil A."/>
            <person name="Adekoya E."/>
            <person name="Ait-zahra M."/>
            <person name="Allen N."/>
            <person name="Allen T."/>
            <person name="An P."/>
            <person name="Anderson M."/>
            <person name="Anderson S."/>
            <person name="Arachchi H."/>
            <person name="Armbruster J."/>
            <person name="Bachantsang P."/>
            <person name="Baldwin J."/>
            <person name="Barry A."/>
            <person name="Bayul T."/>
            <person name="Blitshsteyn B."/>
            <person name="Bloom T."/>
            <person name="Blye J."/>
            <person name="Boguslavskiy L."/>
            <person name="Borowsky M."/>
            <person name="Boukhgalter B."/>
            <person name="Brunache A."/>
            <person name="Butler J."/>
            <person name="Calixte N."/>
            <person name="Calvo S."/>
            <person name="Camarata J."/>
            <person name="Campo K."/>
            <person name="Chang J."/>
            <person name="Cheshatsang Y."/>
            <person name="Citroen M."/>
            <person name="Collymore A."/>
            <person name="Considine T."/>
            <person name="Cook A."/>
            <person name="Cooke P."/>
            <person name="Corum B."/>
            <person name="Cuomo C."/>
            <person name="David R."/>
            <person name="Dawoe T."/>
            <person name="Degray S."/>
            <person name="Dodge S."/>
            <person name="Dooley K."/>
            <person name="Dorje P."/>
            <person name="Dorjee K."/>
            <person name="Dorris L."/>
            <person name="Duffey N."/>
            <person name="Dupes A."/>
            <person name="Elkins T."/>
            <person name="Engels R."/>
            <person name="Erickson J."/>
            <person name="Farina A."/>
            <person name="Faro S."/>
            <person name="Ferreira P."/>
            <person name="Fischer H."/>
            <person name="Fitzgerald M."/>
            <person name="Foley K."/>
            <person name="Gage D."/>
            <person name="Galagan J."/>
            <person name="Gearin G."/>
            <person name="Gnerre S."/>
            <person name="Gnirke A."/>
            <person name="Goyette A."/>
            <person name="Graham J."/>
            <person name="Grandbois E."/>
            <person name="Gyaltsen K."/>
            <person name="Hafez N."/>
            <person name="Hagopian D."/>
            <person name="Hagos B."/>
            <person name="Hall J."/>
            <person name="Hatcher B."/>
            <person name="Heller A."/>
            <person name="Higgins H."/>
            <person name="Honan T."/>
            <person name="Horn A."/>
            <person name="Houde N."/>
            <person name="Hughes L."/>
            <person name="Hulme W."/>
            <person name="Husby E."/>
            <person name="Iliev I."/>
            <person name="Jaffe D."/>
            <person name="Jones C."/>
            <person name="Kamal M."/>
            <person name="Kamat A."/>
            <person name="Kamvysselis M."/>
            <person name="Karlsson E."/>
            <person name="Kells C."/>
            <person name="Kieu A."/>
            <person name="Kisner P."/>
            <person name="Kodira C."/>
            <person name="Kulbokas E."/>
            <person name="Labutti K."/>
            <person name="Lama D."/>
            <person name="Landers T."/>
            <person name="Leger J."/>
            <person name="Levine S."/>
            <person name="Lewis D."/>
            <person name="Lewis T."/>
            <person name="Lindblad-toh K."/>
            <person name="Liu X."/>
            <person name="Lokyitsang T."/>
            <person name="Lokyitsang Y."/>
            <person name="Lucien O."/>
            <person name="Lui A."/>
            <person name="Ma L.J."/>
            <person name="Mabbitt R."/>
            <person name="Macdonald J."/>
            <person name="Maclean C."/>
            <person name="Major J."/>
            <person name="Manning J."/>
            <person name="Marabella R."/>
            <person name="Maru K."/>
            <person name="Matthews C."/>
            <person name="Mauceli E."/>
            <person name="Mccarthy M."/>
            <person name="Mcdonough S."/>
            <person name="Mcghee T."/>
            <person name="Meldrim J."/>
            <person name="Meneus L."/>
            <person name="Mesirov J."/>
            <person name="Mihalev A."/>
            <person name="Mihova T."/>
            <person name="Mikkelsen T."/>
            <person name="Mlenga V."/>
            <person name="Moru K."/>
            <person name="Mozes J."/>
            <person name="Mulrain L."/>
            <person name="Munson G."/>
            <person name="Naylor J."/>
            <person name="Newes C."/>
            <person name="Nguyen C."/>
            <person name="Nguyen N."/>
            <person name="Nguyen T."/>
            <person name="Nicol R."/>
            <person name="Nielsen C."/>
            <person name="Nizzari M."/>
            <person name="Norbu C."/>
            <person name="Norbu N."/>
            <person name="O'donnell P."/>
            <person name="Okoawo O."/>
            <person name="O'leary S."/>
            <person name="Omotosho B."/>
            <person name="O'neill K."/>
            <person name="Osman S."/>
            <person name="Parker S."/>
            <person name="Perrin D."/>
            <person name="Phunkhang P."/>
            <person name="Piqani B."/>
            <person name="Purcell S."/>
            <person name="Rachupka T."/>
            <person name="Ramasamy U."/>
            <person name="Rameau R."/>
            <person name="Ray V."/>
            <person name="Raymond C."/>
            <person name="Retta R."/>
            <person name="Richardson S."/>
            <person name="Rise C."/>
            <person name="Rodriguez J."/>
            <person name="Rogers J."/>
            <person name="Rogov P."/>
            <person name="Rutman M."/>
            <person name="Schupbach R."/>
            <person name="Seaman C."/>
            <person name="Settipalli S."/>
            <person name="Sharpe T."/>
            <person name="Sheridan J."/>
            <person name="Sherpa N."/>
            <person name="Shi J."/>
            <person name="Smirnov S."/>
            <person name="Smith C."/>
            <person name="Sougnez C."/>
            <person name="Spencer B."/>
            <person name="Stalker J."/>
            <person name="Stange-thomann N."/>
            <person name="Stavropoulos S."/>
            <person name="Stetson K."/>
            <person name="Stone C."/>
            <person name="Stone S."/>
            <person name="Stubbs M."/>
            <person name="Talamas J."/>
            <person name="Tchuinga P."/>
            <person name="Tenzing P."/>
            <person name="Tesfaye S."/>
            <person name="Theodore J."/>
            <person name="Thoulutsang Y."/>
            <person name="Topham K."/>
            <person name="Towey S."/>
            <person name="Tsamla T."/>
            <person name="Tsomo N."/>
            <person name="Vallee D."/>
            <person name="Vassiliev H."/>
            <person name="Venkataraman V."/>
            <person name="Vinson J."/>
            <person name="Vo A."/>
            <person name="Wade C."/>
            <person name="Wang S."/>
            <person name="Wangchuk T."/>
            <person name="Wangdi T."/>
            <person name="Whittaker C."/>
            <person name="Wilkinson J."/>
            <person name="Wu Y."/>
            <person name="Wyman D."/>
            <person name="Yadav S."/>
            <person name="Yang S."/>
            <person name="Yang X."/>
            <person name="Yeager S."/>
            <person name="Yee E."/>
            <person name="Young G."/>
            <person name="Zainoun J."/>
            <person name="Zembeck L."/>
            <person name="Zimmer A."/>
            <person name="Zody M."/>
            <person name="Lander E."/>
        </authorList>
    </citation>
    <scope>NUCLEOTIDE SEQUENCE [LARGE SCALE GENOMIC DNA]</scope>
</reference>
<dbReference type="STRING" id="51511.ENSCSAVP00000013116"/>
<keyword evidence="3 9" id="KW-0808">Transferase</keyword>
<dbReference type="PANTHER" id="PTHR12137">
    <property type="entry name" value="CARBOHYDRATE SULFOTRANSFERASE"/>
    <property type="match status" value="1"/>
</dbReference>
<reference evidence="10" key="2">
    <citation type="submission" date="2025-08" db="UniProtKB">
        <authorList>
            <consortium name="Ensembl"/>
        </authorList>
    </citation>
    <scope>IDENTIFICATION</scope>
</reference>
<keyword evidence="9" id="KW-0735">Signal-anchor</keyword>
<evidence type="ECO:0000256" key="3">
    <source>
        <dbReference type="ARBA" id="ARBA00022679"/>
    </source>
</evidence>
<dbReference type="eggNOG" id="KOG4651">
    <property type="taxonomic scope" value="Eukaryota"/>
</dbReference>
<dbReference type="Proteomes" id="UP000007875">
    <property type="component" value="Unassembled WGS sequence"/>
</dbReference>
<dbReference type="Pfam" id="PF03567">
    <property type="entry name" value="Sulfotransfer_2"/>
    <property type="match status" value="1"/>
</dbReference>
<name>H2Z6A4_CIOSA</name>
<dbReference type="Ensembl" id="ENSCSAVT00000013265.1">
    <property type="protein sequence ID" value="ENSCSAVP00000013116.1"/>
    <property type="gene ID" value="ENSCSAVG00000007699.1"/>
</dbReference>
<evidence type="ECO:0000256" key="5">
    <source>
        <dbReference type="ARBA" id="ARBA00022989"/>
    </source>
</evidence>
<protein>
    <recommendedName>
        <fullName evidence="9">Carbohydrate sulfotransferase</fullName>
        <ecNumber evidence="9">2.8.2.-</ecNumber>
    </recommendedName>
</protein>
<evidence type="ECO:0000256" key="2">
    <source>
        <dbReference type="ARBA" id="ARBA00006339"/>
    </source>
</evidence>
<keyword evidence="5 9" id="KW-1133">Transmembrane helix</keyword>
<dbReference type="GO" id="GO:0016051">
    <property type="term" value="P:carbohydrate biosynthetic process"/>
    <property type="evidence" value="ECO:0007669"/>
    <property type="project" value="InterPro"/>
</dbReference>
<proteinExistence type="inferred from homology"/>